<keyword evidence="5 7" id="KW-0949">S-adenosyl-L-methionine</keyword>
<proteinExistence type="inferred from homology"/>
<feature type="binding site" evidence="7 8">
    <location>
        <position position="72"/>
    </location>
    <ligand>
        <name>S-adenosyl-L-methionine</name>
        <dbReference type="ChEBI" id="CHEBI:59789"/>
    </ligand>
</feature>
<feature type="binding site" evidence="7 8">
    <location>
        <position position="97"/>
    </location>
    <ligand>
        <name>S-adenosyl-L-methionine</name>
        <dbReference type="ChEBI" id="CHEBI:59789"/>
    </ligand>
</feature>
<evidence type="ECO:0000256" key="2">
    <source>
        <dbReference type="ARBA" id="ARBA00022552"/>
    </source>
</evidence>
<evidence type="ECO:0000256" key="5">
    <source>
        <dbReference type="ARBA" id="ARBA00022691"/>
    </source>
</evidence>
<comment type="subcellular location">
    <subcellularLocation>
        <location evidence="7">Cytoplasm</location>
    </subcellularLocation>
</comment>
<dbReference type="GO" id="GO:0005829">
    <property type="term" value="C:cytosol"/>
    <property type="evidence" value="ECO:0007669"/>
    <property type="project" value="TreeGrafter"/>
</dbReference>
<protein>
    <recommendedName>
        <fullName evidence="7">Ribosomal RNA small subunit methyltransferase A</fullName>
        <ecNumber evidence="7">2.1.1.182</ecNumber>
    </recommendedName>
    <alternativeName>
        <fullName evidence="7">16S rRNA (adenine(1518)-N(6)/adenine(1519)-N(6))-dimethyltransferase</fullName>
    </alternativeName>
    <alternativeName>
        <fullName evidence="7">16S rRNA dimethyladenosine transferase</fullName>
    </alternativeName>
    <alternativeName>
        <fullName evidence="7">16S rRNA dimethylase</fullName>
    </alternativeName>
    <alternativeName>
        <fullName evidence="7">S-adenosylmethionine-6-N', N'-adenosyl(rRNA) dimethyltransferase</fullName>
    </alternativeName>
</protein>
<evidence type="ECO:0000313" key="10">
    <source>
        <dbReference type="EMBL" id="XCN71468.1"/>
    </source>
</evidence>
<dbReference type="PROSITE" id="PS51689">
    <property type="entry name" value="SAM_RNA_A_N6_MT"/>
    <property type="match status" value="1"/>
</dbReference>
<organism evidence="10">
    <name type="scientific">Candidatus Electrothrix aestuarii</name>
    <dbReference type="NCBI Taxonomy" id="3062594"/>
    <lineage>
        <taxon>Bacteria</taxon>
        <taxon>Pseudomonadati</taxon>
        <taxon>Thermodesulfobacteriota</taxon>
        <taxon>Desulfobulbia</taxon>
        <taxon>Desulfobulbales</taxon>
        <taxon>Desulfobulbaceae</taxon>
        <taxon>Candidatus Electrothrix</taxon>
    </lineage>
</organism>
<keyword evidence="1 7" id="KW-0963">Cytoplasm</keyword>
<keyword evidence="4 7" id="KW-0808">Transferase</keyword>
<dbReference type="PANTHER" id="PTHR11727:SF7">
    <property type="entry name" value="DIMETHYLADENOSINE TRANSFERASE-RELATED"/>
    <property type="match status" value="1"/>
</dbReference>
<evidence type="ECO:0000256" key="1">
    <source>
        <dbReference type="ARBA" id="ARBA00022490"/>
    </source>
</evidence>
<dbReference type="SMART" id="SM00650">
    <property type="entry name" value="rADc"/>
    <property type="match status" value="1"/>
</dbReference>
<evidence type="ECO:0000256" key="6">
    <source>
        <dbReference type="ARBA" id="ARBA00022884"/>
    </source>
</evidence>
<dbReference type="InterPro" id="IPR029063">
    <property type="entry name" value="SAM-dependent_MTases_sf"/>
</dbReference>
<dbReference type="Gene3D" id="1.10.8.100">
    <property type="entry name" value="Ribosomal RNA adenine dimethylase-like, domain 2"/>
    <property type="match status" value="1"/>
</dbReference>
<dbReference type="PROSITE" id="PS01131">
    <property type="entry name" value="RRNA_A_DIMETH"/>
    <property type="match status" value="1"/>
</dbReference>
<name>A0AAU8LRD3_9BACT</name>
<evidence type="ECO:0000259" key="9">
    <source>
        <dbReference type="SMART" id="SM00650"/>
    </source>
</evidence>
<dbReference type="InterPro" id="IPR001737">
    <property type="entry name" value="KsgA/Erm"/>
</dbReference>
<dbReference type="AlphaFoldDB" id="A0AAU8LRD3"/>
<dbReference type="FunFam" id="3.40.50.150:FF:000023">
    <property type="entry name" value="Ribosomal RNA small subunit methyltransferase A"/>
    <property type="match status" value="1"/>
</dbReference>
<evidence type="ECO:0000256" key="8">
    <source>
        <dbReference type="PROSITE-ProRule" id="PRU01026"/>
    </source>
</evidence>
<dbReference type="KEGG" id="eaj:Q3M24_14225"/>
<dbReference type="EC" id="2.1.1.182" evidence="7"/>
<feature type="binding site" evidence="7 8">
    <location>
        <position position="120"/>
    </location>
    <ligand>
        <name>S-adenosyl-L-methionine</name>
        <dbReference type="ChEBI" id="CHEBI:59789"/>
    </ligand>
</feature>
<evidence type="ECO:0000256" key="7">
    <source>
        <dbReference type="HAMAP-Rule" id="MF_00607"/>
    </source>
</evidence>
<dbReference type="CDD" id="cd02440">
    <property type="entry name" value="AdoMet_MTases"/>
    <property type="match status" value="1"/>
</dbReference>
<keyword evidence="6 7" id="KW-0694">RNA-binding</keyword>
<reference evidence="10" key="1">
    <citation type="journal article" date="2024" name="Syst. Appl. Microbiol.">
        <title>First single-strain enrichments of Electrothrix cable bacteria, description of E. aestuarii sp. nov. and E. rattekaaiensis sp. nov., and proposal of a cable bacteria taxonomy following the rules of the SeqCode.</title>
        <authorList>
            <person name="Plum-Jensen L.E."/>
            <person name="Schramm A."/>
            <person name="Marshall I.P.G."/>
        </authorList>
    </citation>
    <scope>NUCLEOTIDE SEQUENCE</scope>
    <source>
        <strain evidence="10">Rat1</strain>
    </source>
</reference>
<dbReference type="InterPro" id="IPR023165">
    <property type="entry name" value="rRNA_Ade_diMease-like_C"/>
</dbReference>
<dbReference type="InterPro" id="IPR011530">
    <property type="entry name" value="rRNA_adenine_dimethylase"/>
</dbReference>
<comment type="function">
    <text evidence="7">Specifically dimethylates two adjacent adenosines (A1518 and A1519) in the loop of a conserved hairpin near the 3'-end of 16S rRNA in the 30S particle. May play a critical role in biogenesis of 30S subunits.</text>
</comment>
<dbReference type="EMBL" id="CP159373">
    <property type="protein sequence ID" value="XCN71468.1"/>
    <property type="molecule type" value="Genomic_DNA"/>
</dbReference>
<dbReference type="InterPro" id="IPR020598">
    <property type="entry name" value="rRNA_Ade_methylase_Trfase_N"/>
</dbReference>
<sequence length="286" mass="31766">MVYQKSKSLLKKQGLAASKKLGQNFLVHQHTAQRIVDFAELNKEDTALEIGVGLGALTGPLAEAAGQVLGLEADSGIIRLHEEQGNLPKNVRLIHQDVLKADFNELVRFSGGKRLKIIANLPYSISSPFLFQLIEQHELIDYAVVMLQKEVALRLLAKPGTKDYGVPTLMLETVATVKMLFHVGPEEFHPRPKVDSAVVRISFHPLPERAAALGDFDRKLLRSIVNSTFGQRRKTLLNGLSATGLLDKDTLRECILEAELLPTVRAEKLTLEEFVRLTQVIKARLI</sequence>
<dbReference type="NCBIfam" id="TIGR00755">
    <property type="entry name" value="ksgA"/>
    <property type="match status" value="1"/>
</dbReference>
<keyword evidence="3 7" id="KW-0489">Methyltransferase</keyword>
<dbReference type="GO" id="GO:0003723">
    <property type="term" value="F:RNA binding"/>
    <property type="evidence" value="ECO:0007669"/>
    <property type="project" value="UniProtKB-UniRule"/>
</dbReference>
<feature type="binding site" evidence="7 8">
    <location>
        <position position="26"/>
    </location>
    <ligand>
        <name>S-adenosyl-L-methionine</name>
        <dbReference type="ChEBI" id="CHEBI:59789"/>
    </ligand>
</feature>
<evidence type="ECO:0000256" key="4">
    <source>
        <dbReference type="ARBA" id="ARBA00022679"/>
    </source>
</evidence>
<comment type="similarity">
    <text evidence="7">Belongs to the class I-like SAM-binding methyltransferase superfamily. rRNA adenine N(6)-methyltransferase family. RsmA subfamily.</text>
</comment>
<feature type="binding site" evidence="7 8">
    <location>
        <position position="51"/>
    </location>
    <ligand>
        <name>S-adenosyl-L-methionine</name>
        <dbReference type="ChEBI" id="CHEBI:59789"/>
    </ligand>
</feature>
<feature type="binding site" evidence="7 8">
    <location>
        <position position="24"/>
    </location>
    <ligand>
        <name>S-adenosyl-L-methionine</name>
        <dbReference type="ChEBI" id="CHEBI:59789"/>
    </ligand>
</feature>
<feature type="domain" description="Ribosomal RNA adenine methylase transferase N-terminal" evidence="9">
    <location>
        <begin position="31"/>
        <end position="205"/>
    </location>
</feature>
<dbReference type="GO" id="GO:0052908">
    <property type="term" value="F:16S rRNA (adenine(1518)-N(6)/adenine(1519)-N(6))-dimethyltransferase activity"/>
    <property type="evidence" value="ECO:0007669"/>
    <property type="project" value="UniProtKB-EC"/>
</dbReference>
<gene>
    <name evidence="7 10" type="primary">rsmA</name>
    <name evidence="7" type="synonym">ksgA</name>
    <name evidence="10" type="ORF">Q3M24_14225</name>
</gene>
<accession>A0AAU8LRD3</accession>
<dbReference type="SUPFAM" id="SSF53335">
    <property type="entry name" value="S-adenosyl-L-methionine-dependent methyltransferases"/>
    <property type="match status" value="1"/>
</dbReference>
<evidence type="ECO:0000256" key="3">
    <source>
        <dbReference type="ARBA" id="ARBA00022603"/>
    </source>
</evidence>
<comment type="catalytic activity">
    <reaction evidence="7">
        <text>adenosine(1518)/adenosine(1519) in 16S rRNA + 4 S-adenosyl-L-methionine = N(6)-dimethyladenosine(1518)/N(6)-dimethyladenosine(1519) in 16S rRNA + 4 S-adenosyl-L-homocysteine + 4 H(+)</text>
        <dbReference type="Rhea" id="RHEA:19609"/>
        <dbReference type="Rhea" id="RHEA-COMP:10232"/>
        <dbReference type="Rhea" id="RHEA-COMP:10233"/>
        <dbReference type="ChEBI" id="CHEBI:15378"/>
        <dbReference type="ChEBI" id="CHEBI:57856"/>
        <dbReference type="ChEBI" id="CHEBI:59789"/>
        <dbReference type="ChEBI" id="CHEBI:74411"/>
        <dbReference type="ChEBI" id="CHEBI:74493"/>
        <dbReference type="EC" id="2.1.1.182"/>
    </reaction>
</comment>
<dbReference type="InterPro" id="IPR020596">
    <property type="entry name" value="rRNA_Ade_Mease_Trfase_CS"/>
</dbReference>
<dbReference type="PANTHER" id="PTHR11727">
    <property type="entry name" value="DIMETHYLADENOSINE TRANSFERASE"/>
    <property type="match status" value="1"/>
</dbReference>
<keyword evidence="2 7" id="KW-0698">rRNA processing</keyword>
<reference evidence="10" key="2">
    <citation type="submission" date="2024-06" db="EMBL/GenBank/DDBJ databases">
        <authorList>
            <person name="Plum-Jensen L.E."/>
            <person name="Schramm A."/>
            <person name="Marshall I.P.G."/>
        </authorList>
    </citation>
    <scope>NUCLEOTIDE SEQUENCE</scope>
    <source>
        <strain evidence="10">Rat1</strain>
    </source>
</reference>
<dbReference type="HAMAP" id="MF_00607">
    <property type="entry name" value="16SrRNA_methyltr_A"/>
    <property type="match status" value="1"/>
</dbReference>
<dbReference type="Pfam" id="PF00398">
    <property type="entry name" value="RrnaAD"/>
    <property type="match status" value="1"/>
</dbReference>
<dbReference type="Gene3D" id="3.40.50.150">
    <property type="entry name" value="Vaccinia Virus protein VP39"/>
    <property type="match status" value="1"/>
</dbReference>